<name>A0ABP7URK7_9ACTN</name>
<gene>
    <name evidence="3" type="ORF">GCM10022233_21850</name>
</gene>
<feature type="region of interest" description="Disordered" evidence="1">
    <location>
        <begin position="1"/>
        <end position="75"/>
    </location>
</feature>
<organism evidence="3 4">
    <name type="scientific">Streptomyces shaanxiensis</name>
    <dbReference type="NCBI Taxonomy" id="653357"/>
    <lineage>
        <taxon>Bacteria</taxon>
        <taxon>Bacillati</taxon>
        <taxon>Actinomycetota</taxon>
        <taxon>Actinomycetes</taxon>
        <taxon>Kitasatosporales</taxon>
        <taxon>Streptomycetaceae</taxon>
        <taxon>Streptomyces</taxon>
    </lineage>
</organism>
<dbReference type="Gene3D" id="3.40.720.10">
    <property type="entry name" value="Alkaline Phosphatase, subunit A"/>
    <property type="match status" value="1"/>
</dbReference>
<reference evidence="4" key="1">
    <citation type="journal article" date="2019" name="Int. J. Syst. Evol. Microbiol.">
        <title>The Global Catalogue of Microorganisms (GCM) 10K type strain sequencing project: providing services to taxonomists for standard genome sequencing and annotation.</title>
        <authorList>
            <consortium name="The Broad Institute Genomics Platform"/>
            <consortium name="The Broad Institute Genome Sequencing Center for Infectious Disease"/>
            <person name="Wu L."/>
            <person name="Ma J."/>
        </authorList>
    </citation>
    <scope>NUCLEOTIDE SEQUENCE [LARGE SCALE GENOMIC DNA]</scope>
    <source>
        <strain evidence="4">JCM 16925</strain>
    </source>
</reference>
<feature type="transmembrane region" description="Helical" evidence="2">
    <location>
        <begin position="192"/>
        <end position="213"/>
    </location>
</feature>
<accession>A0ABP7URK7</accession>
<feature type="transmembrane region" description="Helical" evidence="2">
    <location>
        <begin position="112"/>
        <end position="128"/>
    </location>
</feature>
<keyword evidence="2" id="KW-1133">Transmembrane helix</keyword>
<keyword evidence="2" id="KW-0812">Transmembrane</keyword>
<dbReference type="Proteomes" id="UP001499984">
    <property type="component" value="Unassembled WGS sequence"/>
</dbReference>
<dbReference type="RefSeq" id="WP_425587436.1">
    <property type="nucleotide sequence ID" value="NZ_BAAAZY010000007.1"/>
</dbReference>
<evidence type="ECO:0000256" key="1">
    <source>
        <dbReference type="SAM" id="MobiDB-lite"/>
    </source>
</evidence>
<sequence>MPVFTRLRQLPGKKHDLPVEDAVTESAPENPPTDTPAPTDDEPAAAGDGRTGDADGNDSPEGEAEAEQPPTTTRTWRTTYLPWTITALAAALIHICLQMPNTLGNLKATEFIRLPAEAIIGAAVLLTLPRRPRLIVAATAGAALGALTALNILDIGYNEFLGRHFNIVLDWELLDDAQSYLKDSLGGTTTTLLTIGVILLVVLLIAAVALATVRVADVLARHKADASRGALIAGTVWITCTAFGLQVAGVPIAADHTAGVLKVHARRAMDTLRDEAQFARDAKADTFGNTPPDQLVPDLRGKDVIFTFIESYGRSALEDPEIAPGVTDTLDTSAEALADAGFHAKSGWLTSATYGGSSWLGHSTTLSGLWIDNQQRYRTVMASDHLSLTKAFQKTGEWDTVGVMPGVQKAWPEQRYYGLDKVYNAFQLGYKGPKFSWSTMPDQYALEAFQRQVHGKKRDKPLMSEIILTSSHQPWAPIPEMVDWDDLGDGSVFRPIQQSGTKPADIISDSTRSKQEYGKSISYSVTSLTQWLERYGTDDTVLVFLGDHQPMSRVSGTKASRDVPISIVAKDPEMLDKIADWNWTDGLQPGPQTPVWKMSSFRDRFLTAYGSTPSPSK</sequence>
<protein>
    <recommendedName>
        <fullName evidence="5">CDP-alcohol phosphatidyltransferase</fullName>
    </recommendedName>
</protein>
<keyword evidence="4" id="KW-1185">Reference proteome</keyword>
<feature type="transmembrane region" description="Helical" evidence="2">
    <location>
        <begin position="135"/>
        <end position="153"/>
    </location>
</feature>
<evidence type="ECO:0000313" key="4">
    <source>
        <dbReference type="Proteomes" id="UP001499984"/>
    </source>
</evidence>
<evidence type="ECO:0008006" key="5">
    <source>
        <dbReference type="Google" id="ProtNLM"/>
    </source>
</evidence>
<dbReference type="SUPFAM" id="SSF53649">
    <property type="entry name" value="Alkaline phosphatase-like"/>
    <property type="match status" value="1"/>
</dbReference>
<dbReference type="InterPro" id="IPR017850">
    <property type="entry name" value="Alkaline_phosphatase_core_sf"/>
</dbReference>
<proteinExistence type="predicted"/>
<feature type="transmembrane region" description="Helical" evidence="2">
    <location>
        <begin position="80"/>
        <end position="100"/>
    </location>
</feature>
<evidence type="ECO:0000313" key="3">
    <source>
        <dbReference type="EMBL" id="GAA4050875.1"/>
    </source>
</evidence>
<keyword evidence="2" id="KW-0472">Membrane</keyword>
<comment type="caution">
    <text evidence="3">The sequence shown here is derived from an EMBL/GenBank/DDBJ whole genome shotgun (WGS) entry which is preliminary data.</text>
</comment>
<evidence type="ECO:0000256" key="2">
    <source>
        <dbReference type="SAM" id="Phobius"/>
    </source>
</evidence>
<dbReference type="EMBL" id="BAAAZY010000007">
    <property type="protein sequence ID" value="GAA4050875.1"/>
    <property type="molecule type" value="Genomic_DNA"/>
</dbReference>
<feature type="compositionally biased region" description="Acidic residues" evidence="1">
    <location>
        <begin position="55"/>
        <end position="66"/>
    </location>
</feature>